<feature type="domain" description="RNA polymerase sigma-70 region 2" evidence="7">
    <location>
        <begin position="56"/>
        <end position="122"/>
    </location>
</feature>
<keyword evidence="3" id="KW-0238">DNA-binding</keyword>
<dbReference type="InterPro" id="IPR014284">
    <property type="entry name" value="RNA_pol_sigma-70_dom"/>
</dbReference>
<keyword evidence="4" id="KW-0804">Transcription</keyword>
<feature type="domain" description="RNA polymerase sigma-70 region 1.2" evidence="5">
    <location>
        <begin position="17"/>
        <end position="49"/>
    </location>
</feature>
<evidence type="ECO:0000256" key="2">
    <source>
        <dbReference type="ARBA" id="ARBA00023082"/>
    </source>
</evidence>
<feature type="domain" description="RNA polymerase sigma-70 region 3" evidence="6">
    <location>
        <begin position="135"/>
        <end position="205"/>
    </location>
</feature>
<dbReference type="SUPFAM" id="SSF88659">
    <property type="entry name" value="Sigma3 and sigma4 domains of RNA polymerase sigma factors"/>
    <property type="match status" value="2"/>
</dbReference>
<dbReference type="InterPro" id="IPR007624">
    <property type="entry name" value="RNA_pol_sigma70_r3"/>
</dbReference>
<dbReference type="PRINTS" id="PR00046">
    <property type="entry name" value="SIGMA70FCT"/>
</dbReference>
<dbReference type="InterPro" id="IPR036388">
    <property type="entry name" value="WH-like_DNA-bd_sf"/>
</dbReference>
<keyword evidence="2" id="KW-0731">Sigma factor</keyword>
<dbReference type="NCBIfam" id="TIGR02937">
    <property type="entry name" value="sigma70-ECF"/>
    <property type="match status" value="1"/>
</dbReference>
<evidence type="ECO:0000256" key="1">
    <source>
        <dbReference type="ARBA" id="ARBA00023015"/>
    </source>
</evidence>
<dbReference type="InterPro" id="IPR009042">
    <property type="entry name" value="RNA_pol_sigma70_r1_2"/>
</dbReference>
<dbReference type="InterPro" id="IPR013324">
    <property type="entry name" value="RNA_pol_sigma_r3/r4-like"/>
</dbReference>
<dbReference type="Pfam" id="PF04539">
    <property type="entry name" value="Sigma70_r3"/>
    <property type="match status" value="1"/>
</dbReference>
<dbReference type="PANTHER" id="PTHR30603:SF47">
    <property type="entry name" value="RNA POLYMERASE SIGMA FACTOR SIGD, CHLOROPLASTIC"/>
    <property type="match status" value="1"/>
</dbReference>
<keyword evidence="1" id="KW-0805">Transcription regulation</keyword>
<protein>
    <submittedName>
        <fullName evidence="9">RNA polymerase, sigma 70 subunit, RpoD subfamily</fullName>
    </submittedName>
</protein>
<dbReference type="GO" id="GO:0003677">
    <property type="term" value="F:DNA binding"/>
    <property type="evidence" value="ECO:0007669"/>
    <property type="project" value="UniProtKB-KW"/>
</dbReference>
<dbReference type="Pfam" id="PF04545">
    <property type="entry name" value="Sigma70_r4"/>
    <property type="match status" value="1"/>
</dbReference>
<dbReference type="PATRIC" id="fig|743722.3.peg.4769"/>
<dbReference type="eggNOG" id="COG0568">
    <property type="taxonomic scope" value="Bacteria"/>
</dbReference>
<evidence type="ECO:0000313" key="9">
    <source>
        <dbReference type="EMBL" id="ADZ80998.1"/>
    </source>
</evidence>
<evidence type="ECO:0000259" key="8">
    <source>
        <dbReference type="Pfam" id="PF04545"/>
    </source>
</evidence>
<dbReference type="Pfam" id="PF04542">
    <property type="entry name" value="Sigma70_r2"/>
    <property type="match status" value="1"/>
</dbReference>
<reference evidence="9" key="1">
    <citation type="submission" date="2011-03" db="EMBL/GenBank/DDBJ databases">
        <title>Complete sequence of Sphingobacterium sp. 21.</title>
        <authorList>
            <consortium name="US DOE Joint Genome Institute"/>
            <person name="Lucas S."/>
            <person name="Copeland A."/>
            <person name="Lapidus A."/>
            <person name="Cheng J.-F."/>
            <person name="Goodwin L."/>
            <person name="Pitluck S."/>
            <person name="Davenport K."/>
            <person name="Detter J.C."/>
            <person name="Han C."/>
            <person name="Tapia R."/>
            <person name="Land M."/>
            <person name="Hauser L."/>
            <person name="Kyrpides N."/>
            <person name="Ivanova N."/>
            <person name="Ovchinnikova G."/>
            <person name="Pagani I."/>
            <person name="Siebers A.K."/>
            <person name="Allgaier M."/>
            <person name="Thelen M.P."/>
            <person name="Hugenholtz P."/>
            <person name="Woyke T."/>
        </authorList>
    </citation>
    <scope>NUCLEOTIDE SEQUENCE</scope>
    <source>
        <strain evidence="9">21</strain>
    </source>
</reference>
<evidence type="ECO:0000259" key="6">
    <source>
        <dbReference type="Pfam" id="PF04539"/>
    </source>
</evidence>
<name>F4C2T6_SPHS2</name>
<dbReference type="AlphaFoldDB" id="F4C2T6"/>
<evidence type="ECO:0000259" key="7">
    <source>
        <dbReference type="Pfam" id="PF04542"/>
    </source>
</evidence>
<dbReference type="STRING" id="743722.Sph21_4481"/>
<dbReference type="Pfam" id="PF00140">
    <property type="entry name" value="Sigma70_r1_2"/>
    <property type="match status" value="1"/>
</dbReference>
<dbReference type="InterPro" id="IPR007630">
    <property type="entry name" value="RNA_pol_sigma70_r4"/>
</dbReference>
<evidence type="ECO:0000259" key="5">
    <source>
        <dbReference type="Pfam" id="PF00140"/>
    </source>
</evidence>
<dbReference type="PANTHER" id="PTHR30603">
    <property type="entry name" value="RNA POLYMERASE SIGMA FACTOR RPO"/>
    <property type="match status" value="1"/>
</dbReference>
<dbReference type="SUPFAM" id="SSF88946">
    <property type="entry name" value="Sigma2 domain of RNA polymerase sigma factors"/>
    <property type="match status" value="1"/>
</dbReference>
<evidence type="ECO:0000256" key="4">
    <source>
        <dbReference type="ARBA" id="ARBA00023163"/>
    </source>
</evidence>
<dbReference type="GO" id="GO:0006352">
    <property type="term" value="P:DNA-templated transcription initiation"/>
    <property type="evidence" value="ECO:0007669"/>
    <property type="project" value="InterPro"/>
</dbReference>
<dbReference type="Gene3D" id="1.20.120.1810">
    <property type="match status" value="1"/>
</dbReference>
<dbReference type="InterPro" id="IPR013325">
    <property type="entry name" value="RNA_pol_sigma_r2"/>
</dbReference>
<dbReference type="HOGENOM" id="CLU_014793_3_5_10"/>
<dbReference type="InterPro" id="IPR050239">
    <property type="entry name" value="Sigma-70_RNA_pol_init_factors"/>
</dbReference>
<dbReference type="InterPro" id="IPR000943">
    <property type="entry name" value="RNA_pol_sigma70"/>
</dbReference>
<organism evidence="9">
    <name type="scientific">Sphingobacterium sp. (strain 21)</name>
    <dbReference type="NCBI Taxonomy" id="743722"/>
    <lineage>
        <taxon>Bacteria</taxon>
        <taxon>Pseudomonadati</taxon>
        <taxon>Bacteroidota</taxon>
        <taxon>Sphingobacteriia</taxon>
        <taxon>Sphingobacteriales</taxon>
        <taxon>Sphingobacteriaceae</taxon>
        <taxon>Sphingobacterium</taxon>
    </lineage>
</organism>
<accession>F4C2T6</accession>
<dbReference type="KEGG" id="shg:Sph21_4481"/>
<evidence type="ECO:0000256" key="3">
    <source>
        <dbReference type="ARBA" id="ARBA00023125"/>
    </source>
</evidence>
<sequence length="285" mass="32530">MRQLKISDSITNRNNRSLSLYLNEVSKFELISADEEVSLAEKIREGDQLALERLTKANLRFVISVAKQYQHQGLVLEDLINEGNAGLVKAARRFDETKGFKFISYAVWWIRQSIMSAISIQSRAVRLPGNQISNLIKLRRSQAEMEQRLEREPSVEELAVELGTTTDRIIASFTNAERQLSIDAPSVFSEEERLLDSLASSDPATDQQLIQDSLFLRIDLVLKKLSSRERQILTMFYGLSNSEPQTLDEIAYQLKLTPERIRQLKTKALLHIKNSSSGRDLLQHL</sequence>
<dbReference type="EMBL" id="CP002584">
    <property type="protein sequence ID" value="ADZ80998.1"/>
    <property type="molecule type" value="Genomic_DNA"/>
</dbReference>
<dbReference type="InterPro" id="IPR007627">
    <property type="entry name" value="RNA_pol_sigma70_r2"/>
</dbReference>
<dbReference type="OrthoDB" id="9809557at2"/>
<dbReference type="GO" id="GO:0016987">
    <property type="term" value="F:sigma factor activity"/>
    <property type="evidence" value="ECO:0007669"/>
    <property type="project" value="UniProtKB-KW"/>
</dbReference>
<feature type="domain" description="RNA polymerase sigma-70 region 4" evidence="8">
    <location>
        <begin position="221"/>
        <end position="273"/>
    </location>
</feature>
<dbReference type="Gene3D" id="1.10.10.10">
    <property type="entry name" value="Winged helix-like DNA-binding domain superfamily/Winged helix DNA-binding domain"/>
    <property type="match status" value="2"/>
</dbReference>
<gene>
    <name evidence="9" type="ordered locus">Sph21_4481</name>
</gene>
<proteinExistence type="predicted"/>